<dbReference type="EMBL" id="JBAFSM010000041">
    <property type="protein sequence ID" value="MEG3439131.1"/>
    <property type="molecule type" value="Genomic_DNA"/>
</dbReference>
<keyword evidence="2" id="KW-1185">Reference proteome</keyword>
<dbReference type="RefSeq" id="WP_332866613.1">
    <property type="nucleotide sequence ID" value="NZ_JBAFSM010000041.1"/>
</dbReference>
<organism evidence="1 2">
    <name type="scientific">Pannus brasiliensis CCIBt3594</name>
    <dbReference type="NCBI Taxonomy" id="1427578"/>
    <lineage>
        <taxon>Bacteria</taxon>
        <taxon>Bacillati</taxon>
        <taxon>Cyanobacteriota</taxon>
        <taxon>Cyanophyceae</taxon>
        <taxon>Oscillatoriophycideae</taxon>
        <taxon>Chroococcales</taxon>
        <taxon>Microcystaceae</taxon>
        <taxon>Pannus</taxon>
    </lineage>
</organism>
<proteinExistence type="predicted"/>
<dbReference type="AlphaFoldDB" id="A0AAW9QZG9"/>
<evidence type="ECO:0000313" key="1">
    <source>
        <dbReference type="EMBL" id="MEG3439131.1"/>
    </source>
</evidence>
<dbReference type="InterPro" id="IPR019587">
    <property type="entry name" value="Polyketide_cyclase/dehydratase"/>
</dbReference>
<dbReference type="InterPro" id="IPR023393">
    <property type="entry name" value="START-like_dom_sf"/>
</dbReference>
<dbReference type="Gene3D" id="3.30.530.20">
    <property type="match status" value="1"/>
</dbReference>
<accession>A0AAW9QZG9</accession>
<dbReference type="CDD" id="cd07821">
    <property type="entry name" value="PYR_PYL_RCAR_like"/>
    <property type="match status" value="1"/>
</dbReference>
<reference evidence="1 2" key="1">
    <citation type="submission" date="2024-01" db="EMBL/GenBank/DDBJ databases">
        <title>Genomic insights into the taxonomy and metabolism of the cyanobacterium Pannus brasiliensis CCIBt3594.</title>
        <authorList>
            <person name="Machado M."/>
            <person name="Botero N.B."/>
            <person name="Andreote A.P.D."/>
            <person name="Feitosa A.M.T."/>
            <person name="Popin R."/>
            <person name="Sivonen K."/>
            <person name="Fiore M.F."/>
        </authorList>
    </citation>
    <scope>NUCLEOTIDE SEQUENCE [LARGE SCALE GENOMIC DNA]</scope>
    <source>
        <strain evidence="1 2">CCIBt3594</strain>
    </source>
</reference>
<protein>
    <submittedName>
        <fullName evidence="1">SRPBCC family protein</fullName>
    </submittedName>
</protein>
<dbReference type="Pfam" id="PF10604">
    <property type="entry name" value="Polyketide_cyc2"/>
    <property type="match status" value="1"/>
</dbReference>
<dbReference type="PANTHER" id="PTHR39332">
    <property type="entry name" value="BLL4707 PROTEIN"/>
    <property type="match status" value="1"/>
</dbReference>
<sequence length="144" mass="15899">MTRILISSTIDAPIDAVWGKIRDFNALPAWHPAIADSYIENGEPSDRVGCIRNFNLKSGGNIREKLLALSDVDYSCTYSILEAPMPVKNYVATLNLKPITDGDRTYALWTANFDCDPSQEPSLIQLIGEGVFQAGFDSLKKIFA</sequence>
<dbReference type="PANTHER" id="PTHR39332:SF7">
    <property type="entry name" value="SRPBCC FAMILY PROTEIN"/>
    <property type="match status" value="1"/>
</dbReference>
<name>A0AAW9QZG9_9CHRO</name>
<dbReference type="Proteomes" id="UP001328733">
    <property type="component" value="Unassembled WGS sequence"/>
</dbReference>
<gene>
    <name evidence="1" type="ORF">V0288_18540</name>
</gene>
<dbReference type="SUPFAM" id="SSF55961">
    <property type="entry name" value="Bet v1-like"/>
    <property type="match status" value="1"/>
</dbReference>
<evidence type="ECO:0000313" key="2">
    <source>
        <dbReference type="Proteomes" id="UP001328733"/>
    </source>
</evidence>
<comment type="caution">
    <text evidence="1">The sequence shown here is derived from an EMBL/GenBank/DDBJ whole genome shotgun (WGS) entry which is preliminary data.</text>
</comment>